<comment type="subunit">
    <text evidence="9">Part of the signal recognition particle protein translocation system, which is composed of SRP and FtsY.</text>
</comment>
<feature type="binding site" evidence="9">
    <location>
        <begin position="129"/>
        <end position="136"/>
    </location>
    <ligand>
        <name>GTP</name>
        <dbReference type="ChEBI" id="CHEBI:37565"/>
    </ligand>
</feature>
<dbReference type="GO" id="GO:0005525">
    <property type="term" value="F:GTP binding"/>
    <property type="evidence" value="ECO:0007669"/>
    <property type="project" value="UniProtKB-UniRule"/>
</dbReference>
<dbReference type="CDD" id="cd17874">
    <property type="entry name" value="FtsY"/>
    <property type="match status" value="1"/>
</dbReference>
<evidence type="ECO:0000256" key="5">
    <source>
        <dbReference type="ARBA" id="ARBA00023134"/>
    </source>
</evidence>
<dbReference type="InterPro" id="IPR042101">
    <property type="entry name" value="SRP54_N_sf"/>
</dbReference>
<dbReference type="PROSITE" id="PS00300">
    <property type="entry name" value="SRP54"/>
    <property type="match status" value="1"/>
</dbReference>
<dbReference type="GO" id="GO:0005047">
    <property type="term" value="F:signal recognition particle binding"/>
    <property type="evidence" value="ECO:0007669"/>
    <property type="project" value="TreeGrafter"/>
</dbReference>
<dbReference type="OrthoDB" id="9804720at2"/>
<dbReference type="InterPro" id="IPR003593">
    <property type="entry name" value="AAA+_ATPase"/>
</dbReference>
<comment type="function">
    <text evidence="9">Involved in targeting and insertion of nascent membrane proteins into the cytoplasmic membrane. Acts as a receptor for the complex formed by the signal recognition particle (SRP) and the ribosome-nascent chain (RNC).</text>
</comment>
<feature type="domain" description="SRP54-type proteins GTP-binding" evidence="11">
    <location>
        <begin position="299"/>
        <end position="312"/>
    </location>
</feature>
<dbReference type="RefSeq" id="WP_053946477.1">
    <property type="nucleotide sequence ID" value="NZ_CP012622.1"/>
</dbReference>
<evidence type="ECO:0000256" key="8">
    <source>
        <dbReference type="ARBA" id="ARBA00048027"/>
    </source>
</evidence>
<dbReference type="Pfam" id="PF02881">
    <property type="entry name" value="SRP54_N"/>
    <property type="match status" value="1"/>
</dbReference>
<accession>A0A0M4KD15</accession>
<dbReference type="PANTHER" id="PTHR43134">
    <property type="entry name" value="SIGNAL RECOGNITION PARTICLE RECEPTOR SUBUNIT ALPHA"/>
    <property type="match status" value="1"/>
</dbReference>
<comment type="similarity">
    <text evidence="9">Belongs to the GTP-binding SRP family. FtsY subfamily.</text>
</comment>
<dbReference type="PANTHER" id="PTHR43134:SF1">
    <property type="entry name" value="SIGNAL RECOGNITION PARTICLE RECEPTOR SUBUNIT ALPHA"/>
    <property type="match status" value="1"/>
</dbReference>
<dbReference type="FunFam" id="3.40.50.300:FF:000053">
    <property type="entry name" value="Signal recognition particle receptor FtsY"/>
    <property type="match status" value="1"/>
</dbReference>
<proteinExistence type="inferred from homology"/>
<protein>
    <recommendedName>
        <fullName evidence="9">Signal recognition particle receptor FtsY</fullName>
        <shortName evidence="9">SRP receptor</shortName>
        <ecNumber evidence="9">3.6.5.4</ecNumber>
    </recommendedName>
</protein>
<dbReference type="Proteomes" id="UP000063919">
    <property type="component" value="Chromosome"/>
</dbReference>
<sequence length="335" mass="38366">MGFWSNLKERREIKKQQKEIKKEQKKHKKEHKKTLTFSTDIKKLSKRYKEPNNEFFEDLENILIRTDMGMKMVLEISNRVRKKAKAKHSFDQIKEILVEEIYETYNSGRKYNDKLNYKDGRLNIFIMVGVNGVGKTTSIAKIANYYSNMDKKVLIAAADTFRAGAVEQLQEWCDKRLKNVDLIKSVNNSKDPASVVFDGIKKAMEDKYDLLLIDTAGRLQNKEHLMKELEKMTKIIQKSVSDGPHERLLVIDAQTGQNGISQAKAFSETTNVSGIVLTKMDGTSKGGIALAIKDILNIPVKLIGTGETVNDIEEFDVDNYIWELTSDFMEENIND</sequence>
<keyword evidence="3 9" id="KW-0547">Nucleotide-binding</keyword>
<gene>
    <name evidence="9 12" type="primary">ftsY</name>
    <name evidence="12" type="ORF">SCANT_v1c08210</name>
</gene>
<dbReference type="InterPro" id="IPR027417">
    <property type="entry name" value="P-loop_NTPase"/>
</dbReference>
<name>A0A0M4KD15_9MOLU</name>
<dbReference type="GO" id="GO:0005886">
    <property type="term" value="C:plasma membrane"/>
    <property type="evidence" value="ECO:0007669"/>
    <property type="project" value="UniProtKB-SubCell"/>
</dbReference>
<keyword evidence="5 9" id="KW-0342">GTP-binding</keyword>
<dbReference type="EMBL" id="CP012622">
    <property type="protein sequence ID" value="ALD66727.1"/>
    <property type="molecule type" value="Genomic_DNA"/>
</dbReference>
<keyword evidence="7 9" id="KW-0675">Receptor</keyword>
<dbReference type="SMART" id="SM00962">
    <property type="entry name" value="SRP54"/>
    <property type="match status" value="1"/>
</dbReference>
<evidence type="ECO:0000313" key="12">
    <source>
        <dbReference type="EMBL" id="ALD66727.1"/>
    </source>
</evidence>
<evidence type="ECO:0000256" key="2">
    <source>
        <dbReference type="ARBA" id="ARBA00022490"/>
    </source>
</evidence>
<keyword evidence="6 9" id="KW-0472">Membrane</keyword>
<dbReference type="InterPro" id="IPR000897">
    <property type="entry name" value="SRP54_GTPase_dom"/>
</dbReference>
<evidence type="ECO:0000256" key="4">
    <source>
        <dbReference type="ARBA" id="ARBA00022801"/>
    </source>
</evidence>
<evidence type="ECO:0000259" key="11">
    <source>
        <dbReference type="PROSITE" id="PS00300"/>
    </source>
</evidence>
<keyword evidence="10" id="KW-0175">Coiled coil</keyword>
<organism evidence="12 13">
    <name type="scientific">Spiroplasma cantharicola</name>
    <dbReference type="NCBI Taxonomy" id="362837"/>
    <lineage>
        <taxon>Bacteria</taxon>
        <taxon>Bacillati</taxon>
        <taxon>Mycoplasmatota</taxon>
        <taxon>Mollicutes</taxon>
        <taxon>Entomoplasmatales</taxon>
        <taxon>Spiroplasmataceae</taxon>
        <taxon>Spiroplasma</taxon>
    </lineage>
</organism>
<evidence type="ECO:0000256" key="1">
    <source>
        <dbReference type="ARBA" id="ARBA00022475"/>
    </source>
</evidence>
<evidence type="ECO:0000313" key="13">
    <source>
        <dbReference type="Proteomes" id="UP000063919"/>
    </source>
</evidence>
<feature type="binding site" evidence="9">
    <location>
        <begin position="278"/>
        <end position="281"/>
    </location>
    <ligand>
        <name>GTP</name>
        <dbReference type="ChEBI" id="CHEBI:37565"/>
    </ligand>
</feature>
<dbReference type="HAMAP" id="MF_00920">
    <property type="entry name" value="FtsY"/>
    <property type="match status" value="1"/>
</dbReference>
<dbReference type="SUPFAM" id="SSF52540">
    <property type="entry name" value="P-loop containing nucleoside triphosphate hydrolases"/>
    <property type="match status" value="1"/>
</dbReference>
<dbReference type="InterPro" id="IPR036225">
    <property type="entry name" value="SRP/SRP_N"/>
</dbReference>
<keyword evidence="1 9" id="KW-1003">Cell membrane</keyword>
<dbReference type="EC" id="3.6.5.4" evidence="9"/>
<evidence type="ECO:0000256" key="7">
    <source>
        <dbReference type="ARBA" id="ARBA00023170"/>
    </source>
</evidence>
<dbReference type="SUPFAM" id="SSF47364">
    <property type="entry name" value="Domain of the SRP/SRP receptor G-proteins"/>
    <property type="match status" value="1"/>
</dbReference>
<evidence type="ECO:0000256" key="6">
    <source>
        <dbReference type="ARBA" id="ARBA00023136"/>
    </source>
</evidence>
<reference evidence="12 13" key="1">
    <citation type="journal article" date="2015" name="Genome Announc.">
        <title>Complete Genome Sequence of Spiroplasma cantharicola CC-1T (DSM 21588), a Bacterium Isolated from Soldier Beetle (Cantharis carolinus).</title>
        <authorList>
            <person name="Lo W.S."/>
            <person name="Liu P.Y."/>
            <person name="Kuo C.H."/>
        </authorList>
    </citation>
    <scope>NUCLEOTIDE SEQUENCE [LARGE SCALE GENOMIC DNA]</scope>
    <source>
        <strain evidence="12 13">CC-1</strain>
    </source>
</reference>
<dbReference type="SMART" id="SM00382">
    <property type="entry name" value="AAA"/>
    <property type="match status" value="1"/>
</dbReference>
<dbReference type="STRING" id="362837.SCANT_v1c08210"/>
<comment type="catalytic activity">
    <reaction evidence="8 9">
        <text>GTP + H2O = GDP + phosphate + H(+)</text>
        <dbReference type="Rhea" id="RHEA:19669"/>
        <dbReference type="ChEBI" id="CHEBI:15377"/>
        <dbReference type="ChEBI" id="CHEBI:15378"/>
        <dbReference type="ChEBI" id="CHEBI:37565"/>
        <dbReference type="ChEBI" id="CHEBI:43474"/>
        <dbReference type="ChEBI" id="CHEBI:58189"/>
        <dbReference type="EC" id="3.6.5.4"/>
    </reaction>
</comment>
<dbReference type="InterPro" id="IPR004390">
    <property type="entry name" value="SR_rcpt_FtsY"/>
</dbReference>
<dbReference type="KEGG" id="scj:SCANT_v1c08210"/>
<comment type="subcellular location">
    <subcellularLocation>
        <location evidence="9">Cell membrane</location>
        <topology evidence="9">Peripheral membrane protein</topology>
        <orientation evidence="9">Cytoplasmic side</orientation>
    </subcellularLocation>
    <subcellularLocation>
        <location evidence="9">Cytoplasm</location>
    </subcellularLocation>
</comment>
<feature type="coiled-coil region" evidence="10">
    <location>
        <begin position="6"/>
        <end position="33"/>
    </location>
</feature>
<dbReference type="Pfam" id="PF00448">
    <property type="entry name" value="SRP54"/>
    <property type="match status" value="1"/>
</dbReference>
<dbReference type="GO" id="GO:0003924">
    <property type="term" value="F:GTPase activity"/>
    <property type="evidence" value="ECO:0007669"/>
    <property type="project" value="UniProtKB-UniRule"/>
</dbReference>
<dbReference type="AlphaFoldDB" id="A0A0M4KD15"/>
<dbReference type="Gene3D" id="3.40.50.300">
    <property type="entry name" value="P-loop containing nucleotide triphosphate hydrolases"/>
    <property type="match status" value="1"/>
</dbReference>
<dbReference type="Gene3D" id="1.20.120.140">
    <property type="entry name" value="Signal recognition particle SRP54, nucleotide-binding domain"/>
    <property type="match status" value="1"/>
</dbReference>
<dbReference type="PATRIC" id="fig|362837.3.peg.837"/>
<keyword evidence="2 9" id="KW-0963">Cytoplasm</keyword>
<feature type="binding site" evidence="9">
    <location>
        <begin position="214"/>
        <end position="218"/>
    </location>
    <ligand>
        <name>GTP</name>
        <dbReference type="ChEBI" id="CHEBI:37565"/>
    </ligand>
</feature>
<keyword evidence="4 9" id="KW-0378">Hydrolase</keyword>
<dbReference type="SMART" id="SM00963">
    <property type="entry name" value="SRP54_N"/>
    <property type="match status" value="1"/>
</dbReference>
<dbReference type="GO" id="GO:0006614">
    <property type="term" value="P:SRP-dependent cotranslational protein targeting to membrane"/>
    <property type="evidence" value="ECO:0007669"/>
    <property type="project" value="InterPro"/>
</dbReference>
<evidence type="ECO:0000256" key="9">
    <source>
        <dbReference type="HAMAP-Rule" id="MF_00920"/>
    </source>
</evidence>
<dbReference type="NCBIfam" id="TIGR00064">
    <property type="entry name" value="ftsY"/>
    <property type="match status" value="1"/>
</dbReference>
<dbReference type="GO" id="GO:0005737">
    <property type="term" value="C:cytoplasm"/>
    <property type="evidence" value="ECO:0007669"/>
    <property type="project" value="UniProtKB-SubCell"/>
</dbReference>
<evidence type="ECO:0000256" key="3">
    <source>
        <dbReference type="ARBA" id="ARBA00022741"/>
    </source>
</evidence>
<evidence type="ECO:0000256" key="10">
    <source>
        <dbReference type="SAM" id="Coils"/>
    </source>
</evidence>
<dbReference type="InterPro" id="IPR013822">
    <property type="entry name" value="Signal_recog_particl_SRP54_hlx"/>
</dbReference>
<keyword evidence="13" id="KW-1185">Reference proteome</keyword>